<dbReference type="EMBL" id="QBKR01000021">
    <property type="protein sequence ID" value="PTX55155.1"/>
    <property type="molecule type" value="Genomic_DNA"/>
</dbReference>
<keyword evidence="3 6" id="KW-0732">Signal</keyword>
<evidence type="ECO:0000313" key="9">
    <source>
        <dbReference type="Proteomes" id="UP000244240"/>
    </source>
</evidence>
<sequence>MVKIRKLQLLVLTVLLAFSLTGCLSQSMDSTSAGGGKKNEEEAKTETPEVAEGEKVVNIGYSGPLSGPAALYGQNVLNGIEMAAKEINNSGGFKVGGQTYKINLVALDDKYLPNETGTNAKRLVQEKDTSIVFIPHSGGVLASQVFNEKDEFIIGAYTSEPRIEKQNNALTVGIPPKYSNYPEMFSEYAMKKFGKRLAVLPTATQYGKDWTETLVPVWKKMGGEVVYKTEIDFNKETDFYSTVTNALDKKPDVLFVGGPSEPTALVMKQAKQLGFKGGFMVMDQAKMEEMAKVLGGYDKLNGMIGVKPVRENNEPGTANFVKTYESKYKKLATSESAFNYQSLYVFVEAMKAAGTVDEPKKIMAGMDEGIKNLPKEKSIYPLEGITQKGGFIWPPHVAAVEDGKVVIIEGDKK</sequence>
<dbReference type="Gene3D" id="3.40.50.2300">
    <property type="match status" value="2"/>
</dbReference>
<dbReference type="AlphaFoldDB" id="A0A2T6BGG0"/>
<dbReference type="PRINTS" id="PR00337">
    <property type="entry name" value="LEUILEVALBP"/>
</dbReference>
<accession>A0A2T6BGG0</accession>
<dbReference type="PANTHER" id="PTHR30483">
    <property type="entry name" value="LEUCINE-SPECIFIC-BINDING PROTEIN"/>
    <property type="match status" value="1"/>
</dbReference>
<dbReference type="InterPro" id="IPR000709">
    <property type="entry name" value="Leu_Ile_Val-bd"/>
</dbReference>
<keyword evidence="4" id="KW-0029">Amino-acid transport</keyword>
<evidence type="ECO:0000259" key="7">
    <source>
        <dbReference type="Pfam" id="PF13458"/>
    </source>
</evidence>
<keyword evidence="2" id="KW-0813">Transport</keyword>
<feature type="domain" description="Leucine-binding protein" evidence="7">
    <location>
        <begin position="57"/>
        <end position="368"/>
    </location>
</feature>
<dbReference type="PROSITE" id="PS51257">
    <property type="entry name" value="PROKAR_LIPOPROTEIN"/>
    <property type="match status" value="1"/>
</dbReference>
<dbReference type="GO" id="GO:0006865">
    <property type="term" value="P:amino acid transport"/>
    <property type="evidence" value="ECO:0007669"/>
    <property type="project" value="UniProtKB-KW"/>
</dbReference>
<keyword evidence="9" id="KW-1185">Reference proteome</keyword>
<dbReference type="CDD" id="cd06336">
    <property type="entry name" value="PBP1_ABC_ligand_binding-like"/>
    <property type="match status" value="1"/>
</dbReference>
<reference evidence="8 9" key="1">
    <citation type="submission" date="2018-04" db="EMBL/GenBank/DDBJ databases">
        <title>Genomic Encyclopedia of Archaeal and Bacterial Type Strains, Phase II (KMG-II): from individual species to whole genera.</title>
        <authorList>
            <person name="Goeker M."/>
        </authorList>
    </citation>
    <scope>NUCLEOTIDE SEQUENCE [LARGE SCALE GENOMIC DNA]</scope>
    <source>
        <strain evidence="8 9">DSM 45787</strain>
    </source>
</reference>
<evidence type="ECO:0000256" key="2">
    <source>
        <dbReference type="ARBA" id="ARBA00022448"/>
    </source>
</evidence>
<dbReference type="InterPro" id="IPR028081">
    <property type="entry name" value="Leu-bd"/>
</dbReference>
<evidence type="ECO:0000256" key="5">
    <source>
        <dbReference type="SAM" id="MobiDB-lite"/>
    </source>
</evidence>
<comment type="caution">
    <text evidence="8">The sequence shown here is derived from an EMBL/GenBank/DDBJ whole genome shotgun (WGS) entry which is preliminary data.</text>
</comment>
<proteinExistence type="inferred from homology"/>
<evidence type="ECO:0000256" key="4">
    <source>
        <dbReference type="ARBA" id="ARBA00022970"/>
    </source>
</evidence>
<dbReference type="Proteomes" id="UP000244240">
    <property type="component" value="Unassembled WGS sequence"/>
</dbReference>
<dbReference type="InterPro" id="IPR028082">
    <property type="entry name" value="Peripla_BP_I"/>
</dbReference>
<evidence type="ECO:0000313" key="8">
    <source>
        <dbReference type="EMBL" id="PTX55155.1"/>
    </source>
</evidence>
<feature type="region of interest" description="Disordered" evidence="5">
    <location>
        <begin position="27"/>
        <end position="51"/>
    </location>
</feature>
<organism evidence="8 9">
    <name type="scientific">Melghirimyces profundicolus</name>
    <dbReference type="NCBI Taxonomy" id="1242148"/>
    <lineage>
        <taxon>Bacteria</taxon>
        <taxon>Bacillati</taxon>
        <taxon>Bacillota</taxon>
        <taxon>Bacilli</taxon>
        <taxon>Bacillales</taxon>
        <taxon>Thermoactinomycetaceae</taxon>
        <taxon>Melghirimyces</taxon>
    </lineage>
</organism>
<name>A0A2T6BGG0_9BACL</name>
<comment type="similarity">
    <text evidence="1">Belongs to the leucine-binding protein family.</text>
</comment>
<dbReference type="SUPFAM" id="SSF53822">
    <property type="entry name" value="Periplasmic binding protein-like I"/>
    <property type="match status" value="1"/>
</dbReference>
<dbReference type="OrthoDB" id="9783240at2"/>
<dbReference type="Pfam" id="PF13458">
    <property type="entry name" value="Peripla_BP_6"/>
    <property type="match status" value="1"/>
</dbReference>
<evidence type="ECO:0000256" key="3">
    <source>
        <dbReference type="ARBA" id="ARBA00022729"/>
    </source>
</evidence>
<evidence type="ECO:0000256" key="1">
    <source>
        <dbReference type="ARBA" id="ARBA00010062"/>
    </source>
</evidence>
<feature type="signal peptide" evidence="6">
    <location>
        <begin position="1"/>
        <end position="27"/>
    </location>
</feature>
<evidence type="ECO:0000256" key="6">
    <source>
        <dbReference type="SAM" id="SignalP"/>
    </source>
</evidence>
<dbReference type="PANTHER" id="PTHR30483:SF6">
    <property type="entry name" value="PERIPLASMIC BINDING PROTEIN OF ABC TRANSPORTER FOR NATURAL AMINO ACIDS"/>
    <property type="match status" value="1"/>
</dbReference>
<feature type="chain" id="PRO_5015742264" evidence="6">
    <location>
        <begin position="28"/>
        <end position="413"/>
    </location>
</feature>
<dbReference type="InterPro" id="IPR051010">
    <property type="entry name" value="BCAA_transport"/>
</dbReference>
<feature type="compositionally biased region" description="Basic and acidic residues" evidence="5">
    <location>
        <begin position="37"/>
        <end position="51"/>
    </location>
</feature>
<gene>
    <name evidence="8" type="ORF">C8P63_12135</name>
</gene>
<protein>
    <submittedName>
        <fullName evidence="8">Amino acid/amide ABC transporter substrate-binding protein (HAAT family)</fullName>
    </submittedName>
</protein>